<evidence type="ECO:0000259" key="5">
    <source>
        <dbReference type="PROSITE" id="PS50994"/>
    </source>
</evidence>
<dbReference type="Pfam" id="PF25597">
    <property type="entry name" value="SH3_retrovirus"/>
    <property type="match status" value="2"/>
</dbReference>
<feature type="compositionally biased region" description="Low complexity" evidence="3">
    <location>
        <begin position="65"/>
        <end position="77"/>
    </location>
</feature>
<feature type="domain" description="CCHC-type" evidence="4">
    <location>
        <begin position="102"/>
        <end position="117"/>
    </location>
</feature>
<keyword evidence="2" id="KW-0862">Zinc</keyword>
<dbReference type="GO" id="GO:0003676">
    <property type="term" value="F:nucleic acid binding"/>
    <property type="evidence" value="ECO:0007669"/>
    <property type="project" value="InterPro"/>
</dbReference>
<reference evidence="6" key="1">
    <citation type="submission" date="2019-09" db="EMBL/GenBank/DDBJ databases">
        <title>Draft genome information of white flower Hibiscus syriacus.</title>
        <authorList>
            <person name="Kim Y.-M."/>
        </authorList>
    </citation>
    <scope>NUCLEOTIDE SEQUENCE [LARGE SCALE GENOMIC DNA]</scope>
    <source>
        <strain evidence="6">YM2019G1</strain>
    </source>
</reference>
<keyword evidence="7" id="KW-1185">Reference proteome</keyword>
<dbReference type="Gene3D" id="3.30.420.10">
    <property type="entry name" value="Ribonuclease H-like superfamily/Ribonuclease H"/>
    <property type="match status" value="2"/>
</dbReference>
<feature type="compositionally biased region" description="Basic residues" evidence="3">
    <location>
        <begin position="49"/>
        <end position="63"/>
    </location>
</feature>
<dbReference type="InterPro" id="IPR036397">
    <property type="entry name" value="RNaseH_sf"/>
</dbReference>
<feature type="region of interest" description="Disordered" evidence="3">
    <location>
        <begin position="497"/>
        <end position="540"/>
    </location>
</feature>
<dbReference type="InterPro" id="IPR057670">
    <property type="entry name" value="SH3_retrovirus"/>
</dbReference>
<evidence type="ECO:0000259" key="4">
    <source>
        <dbReference type="PROSITE" id="PS50158"/>
    </source>
</evidence>
<dbReference type="InterPro" id="IPR054722">
    <property type="entry name" value="PolX-like_BBD"/>
</dbReference>
<dbReference type="InterPro" id="IPR001584">
    <property type="entry name" value="Integrase_cat-core"/>
</dbReference>
<dbReference type="Gene3D" id="4.10.60.10">
    <property type="entry name" value="Zinc finger, CCHC-type"/>
    <property type="match status" value="1"/>
</dbReference>
<evidence type="ECO:0000313" key="7">
    <source>
        <dbReference type="Proteomes" id="UP000436088"/>
    </source>
</evidence>
<dbReference type="Pfam" id="PF22936">
    <property type="entry name" value="Pol_BBD"/>
    <property type="match status" value="2"/>
</dbReference>
<gene>
    <name evidence="6" type="ORF">F3Y22_tig00110597pilonHSYRG00039</name>
</gene>
<feature type="compositionally biased region" description="Low complexity" evidence="3">
    <location>
        <begin position="517"/>
        <end position="536"/>
    </location>
</feature>
<evidence type="ECO:0000256" key="1">
    <source>
        <dbReference type="ARBA" id="ARBA00022750"/>
    </source>
</evidence>
<accession>A0A6A3A3F0</accession>
<comment type="caution">
    <text evidence="6">The sequence shown here is derived from an EMBL/GenBank/DDBJ whole genome shotgun (WGS) entry which is preliminary data.</text>
</comment>
<dbReference type="Pfam" id="PF07727">
    <property type="entry name" value="RVT_2"/>
    <property type="match status" value="2"/>
</dbReference>
<dbReference type="PROSITE" id="PS50158">
    <property type="entry name" value="ZF_CCHC"/>
    <property type="match status" value="1"/>
</dbReference>
<dbReference type="InterPro" id="IPR013103">
    <property type="entry name" value="RVT_2"/>
</dbReference>
<proteinExistence type="predicted"/>
<sequence>MTIEQLQGSLQAYEEKHKKKHEFTEQLLKLQLKDMHESQRNDRNQRGQSRGRGHGRGGSRGHGRGWNYNNNNSNNNYEKGESSTRGRGRINPNSRRDKSKVRCYNCQKFGHYASECRAPNNKIEEKANYVEEKIDGKETLLLARKETDGGQANSWYLDSGSSNHMCGMKDMFVELDESVSGNVSFGDDSTIAVKGRCNILIRLKDGRHQFISNVYYVPNMKSNILSLGQLVEKGYDIHMNNYNLYIKDDKNNFIAKVSMSKNRMFLINIQNDVAKCLKACYKDASWLLAYSIWASQFWRKSFPKESERRAKKPLELIHTDVCGPIKPSSLGNSNYFLLFIDDFSRKTWVYFLKQKSEVFEVFKKFKAAVERESGRKIKAMRSDRVYLSNRSPTRSVWGKTPQEAWSGRKPGISHLRTFGSIAHVHVRDERRTKLDDKSESFIFIGYDANSKGYKLYNPDNKKFVISRDVVFNEEGEWDFNSHTDDFNFFPQFEEDEQTMREQLDESQQELATPPTLPTSTTQGDSSPSSSSSGSQSERVVQRTRSLRDLYEVTKRQDNLTLFCLFADCEPVSFQEAVQEKKWRDAMDEEIKAIEKNDTWELTSLPKGHKAIGVKWVYKTKQNAKGEIERHKVMLVAKGYSQKAGIDYDEVFAPIARLETIKTNHFFGSSIQQIDVKSAFLNGVLEEEVYIQQPSGYEVKGHEDKVLVLKKALYGLKQTPRAWNSRINKYFQENGFNKCPYEHALYIKIKYRDILIVCLYVDDLIFTGSNPSMFNEFKDVMMKEFKMTDMGLMAYYLGIKVKQQKDGIFISQESYAKEILKKFKMDNCKPISTPAEYGIKMTKHEEGESVDPTFFKSLIGSLRYLTCTRPDILHAVGLVSRYMESPTTTHFKVAKRILRYLKGTIDFGLFYSVSNYYKLVGYSDSDWGGDIDNRRSTTGFVFFMGDIAFTWMSKKQPIITLSTCEAEYVAATSCVCHAIWLRNLLKEIGLIQEEPTKVCVDNKSAIALSKNLVFHDRSKHIDIRYHYIRECVARNNVEVEYVNTLNNSRRRRWLYTGCETSINPPPFLSTFTTISLTSLSVKNIMMFVSDSLSSCFVMNPSPFLSKVANTLFSSSFGRLLRSVTDIFWVVLKFTEDDEDQWITENVGGKRGQHHLWKKMDGDALCCEASTTVEGRKRYADIWLIDSGATYHMTSRREWFHHYKPVSGGSVYSCNDHVLEIVGMRTIKLKMYNGTIKVVRDVFRGALVVLKGEKIATNLYMLKGETVLEAEAFVALCSSDSTILWHQKLGHIGKSVLELVHSDVWQAPVTSLGGEKYFVSFIYDYSRRCWVYPIKKKSDVFSTFKNFKARVELDSGNKIKCFRTDNGGEYTSKEFDDFCRKECIKRQFIVANTPQQNGVAERMIDAGLEKSFWAEAVNTACYLVNRAPSTAVELKTPMEMWTGKPADYSNLHIFGSIVYVMYNSQEISKLDPKSKKYKFLGYADGVKGYRLWDPTARKVIISRDVIFVKDKLQRKEDDDSAEKSETTQIHVENEDSEPSTYEEAINNSDFSLWMMAMQEENEALHKNNTWDLVPLPQGRKPIGNKWVFKIKRNGDDQIERYRARLVVKLYAQKEGIDFNEIFSPVVRLTTVQVVLAMCVILNLHLEQLDVKIIFLHGNLEEEIYMLQPEGFEEDEKKNLVCRLNKSLYGLKQAPRCWYKRFDSFIMCLEYNRLNADPCAYFKRSGDNDFVILLLYVDDMLVAGPNKDHIEELKAQLGREFEMNDLGSANKILGMQIHRDRSNKKICMSPSSEEEMMEMSRVPYASAVGSLMFAMICTRPDIAQAVRVVSRYMANPGKEHWNTVKRILRYIKGTSNIALCYGGSNLLINGYVDSDYAGDLDKNKSTTGYVFKITGGAVSLVSKLQSVVATSITEEEYVAATQASKEAIWSKMLLEELGHNQEYVSLFCDSQSTLHLARNPTFHSRKNTYEFSTISFVKRYKKGQ</sequence>
<feature type="domain" description="Integrase catalytic" evidence="5">
    <location>
        <begin position="309"/>
        <end position="384"/>
    </location>
</feature>
<name>A0A6A3A3F0_HIBSY</name>
<dbReference type="InterPro" id="IPR001878">
    <property type="entry name" value="Znf_CCHC"/>
</dbReference>
<organism evidence="6 7">
    <name type="scientific">Hibiscus syriacus</name>
    <name type="common">Rose of Sharon</name>
    <dbReference type="NCBI Taxonomy" id="106335"/>
    <lineage>
        <taxon>Eukaryota</taxon>
        <taxon>Viridiplantae</taxon>
        <taxon>Streptophyta</taxon>
        <taxon>Embryophyta</taxon>
        <taxon>Tracheophyta</taxon>
        <taxon>Spermatophyta</taxon>
        <taxon>Magnoliopsida</taxon>
        <taxon>eudicotyledons</taxon>
        <taxon>Gunneridae</taxon>
        <taxon>Pentapetalae</taxon>
        <taxon>rosids</taxon>
        <taxon>malvids</taxon>
        <taxon>Malvales</taxon>
        <taxon>Malvaceae</taxon>
        <taxon>Malvoideae</taxon>
        <taxon>Hibiscus</taxon>
    </lineage>
</organism>
<evidence type="ECO:0000313" key="6">
    <source>
        <dbReference type="EMBL" id="KAE8698356.1"/>
    </source>
</evidence>
<feature type="domain" description="Integrase catalytic" evidence="5">
    <location>
        <begin position="1295"/>
        <end position="1402"/>
    </location>
</feature>
<keyword evidence="1" id="KW-0645">Protease</keyword>
<evidence type="ECO:0000256" key="3">
    <source>
        <dbReference type="SAM" id="MobiDB-lite"/>
    </source>
</evidence>
<feature type="compositionally biased region" description="Basic and acidic residues" evidence="3">
    <location>
        <begin position="35"/>
        <end position="45"/>
    </location>
</feature>
<keyword evidence="2" id="KW-0863">Zinc-finger</keyword>
<dbReference type="Pfam" id="PF00098">
    <property type="entry name" value="zf-CCHC"/>
    <property type="match status" value="1"/>
</dbReference>
<feature type="region of interest" description="Disordered" evidence="3">
    <location>
        <begin position="1514"/>
        <end position="1538"/>
    </location>
</feature>
<keyword evidence="1" id="KW-0378">Hydrolase</keyword>
<dbReference type="SUPFAM" id="SSF57756">
    <property type="entry name" value="Retrovirus zinc finger-like domains"/>
    <property type="match status" value="1"/>
</dbReference>
<keyword evidence="1" id="KW-0064">Aspartyl protease</keyword>
<feature type="region of interest" description="Disordered" evidence="3">
    <location>
        <begin position="35"/>
        <end position="97"/>
    </location>
</feature>
<dbReference type="SMART" id="SM00343">
    <property type="entry name" value="ZnF_C2HC"/>
    <property type="match status" value="1"/>
</dbReference>
<dbReference type="EMBL" id="VEPZ02001044">
    <property type="protein sequence ID" value="KAE8698356.1"/>
    <property type="molecule type" value="Genomic_DNA"/>
</dbReference>
<dbReference type="InterPro" id="IPR012337">
    <property type="entry name" value="RNaseH-like_sf"/>
</dbReference>
<dbReference type="PANTHER" id="PTHR11439">
    <property type="entry name" value="GAG-POL-RELATED RETROTRANSPOSON"/>
    <property type="match status" value="1"/>
</dbReference>
<dbReference type="CDD" id="cd09272">
    <property type="entry name" value="RNase_HI_RT_Ty1"/>
    <property type="match status" value="2"/>
</dbReference>
<dbReference type="GO" id="GO:0008270">
    <property type="term" value="F:zinc ion binding"/>
    <property type="evidence" value="ECO:0007669"/>
    <property type="project" value="UniProtKB-KW"/>
</dbReference>
<dbReference type="PANTHER" id="PTHR11439:SF517">
    <property type="entry name" value="CYSTEINE-RICH RLK (RECEPTOR-LIKE PROTEIN KINASE) 8"/>
    <property type="match status" value="1"/>
</dbReference>
<dbReference type="Pfam" id="PF00665">
    <property type="entry name" value="rve"/>
    <property type="match status" value="1"/>
</dbReference>
<dbReference type="PROSITE" id="PS50994">
    <property type="entry name" value="INTEGRASE"/>
    <property type="match status" value="2"/>
</dbReference>
<dbReference type="InterPro" id="IPR036875">
    <property type="entry name" value="Znf_CCHC_sf"/>
</dbReference>
<dbReference type="SUPFAM" id="SSF56672">
    <property type="entry name" value="DNA/RNA polymerases"/>
    <property type="match status" value="2"/>
</dbReference>
<dbReference type="SUPFAM" id="SSF53098">
    <property type="entry name" value="Ribonuclease H-like"/>
    <property type="match status" value="2"/>
</dbReference>
<dbReference type="InterPro" id="IPR043502">
    <property type="entry name" value="DNA/RNA_pol_sf"/>
</dbReference>
<feature type="compositionally biased region" description="Basic and acidic residues" evidence="3">
    <location>
        <begin position="1514"/>
        <end position="1523"/>
    </location>
</feature>
<evidence type="ECO:0000256" key="2">
    <source>
        <dbReference type="PROSITE-ProRule" id="PRU00047"/>
    </source>
</evidence>
<protein>
    <submittedName>
        <fullName evidence="6">Retrovirus-related Pol polyprotein from transposon TNT 1-94</fullName>
    </submittedName>
</protein>
<dbReference type="Proteomes" id="UP000436088">
    <property type="component" value="Unassembled WGS sequence"/>
</dbReference>
<dbReference type="GO" id="GO:0004190">
    <property type="term" value="F:aspartic-type endopeptidase activity"/>
    <property type="evidence" value="ECO:0007669"/>
    <property type="project" value="UniProtKB-KW"/>
</dbReference>
<dbReference type="GO" id="GO:0015074">
    <property type="term" value="P:DNA integration"/>
    <property type="evidence" value="ECO:0007669"/>
    <property type="project" value="InterPro"/>
</dbReference>
<keyword evidence="2" id="KW-0479">Metal-binding</keyword>